<evidence type="ECO:0000313" key="1">
    <source>
        <dbReference type="EMBL" id="KAK7404734.1"/>
    </source>
</evidence>
<keyword evidence="2" id="KW-1185">Reference proteome</keyword>
<protein>
    <submittedName>
        <fullName evidence="1">Uncharacterized protein</fullName>
    </submittedName>
</protein>
<gene>
    <name evidence="1" type="ORF">VNO78_05690</name>
</gene>
<comment type="caution">
    <text evidence="1">The sequence shown here is derived from an EMBL/GenBank/DDBJ whole genome shotgun (WGS) entry which is preliminary data.</text>
</comment>
<dbReference type="AlphaFoldDB" id="A0AAN9SR91"/>
<organism evidence="1 2">
    <name type="scientific">Psophocarpus tetragonolobus</name>
    <name type="common">Winged bean</name>
    <name type="synonym">Dolichos tetragonolobus</name>
    <dbReference type="NCBI Taxonomy" id="3891"/>
    <lineage>
        <taxon>Eukaryota</taxon>
        <taxon>Viridiplantae</taxon>
        <taxon>Streptophyta</taxon>
        <taxon>Embryophyta</taxon>
        <taxon>Tracheophyta</taxon>
        <taxon>Spermatophyta</taxon>
        <taxon>Magnoliopsida</taxon>
        <taxon>eudicotyledons</taxon>
        <taxon>Gunneridae</taxon>
        <taxon>Pentapetalae</taxon>
        <taxon>rosids</taxon>
        <taxon>fabids</taxon>
        <taxon>Fabales</taxon>
        <taxon>Fabaceae</taxon>
        <taxon>Papilionoideae</taxon>
        <taxon>50 kb inversion clade</taxon>
        <taxon>NPAAA clade</taxon>
        <taxon>indigoferoid/millettioid clade</taxon>
        <taxon>Phaseoleae</taxon>
        <taxon>Psophocarpus</taxon>
    </lineage>
</organism>
<sequence length="254" mass="28209">MRQLVLVGISGPNICEIEERFTICNQGYVIYTWITVPDMSTGLSEAAEHNQTLLVQRLFELFPSKTFYVSKGSVYVSSGQDRGYPISDYGSLLEMKVVRIGNKSEIKSEAWSNKGVCRHVRVIVVGRQVSLLRSYVRDEGCLQRVLGWRWKGKRGNCGAWCCRIKLSRLSQGEALLGECKGVLMSDFKKGKSNGGICRVNEEEKKSKGEGDLVDSKCLQTVKVNIFVEVDLVQASKVEVLGGEVIAASSMRKGK</sequence>
<dbReference type="EMBL" id="JAYMYS010000002">
    <property type="protein sequence ID" value="KAK7404734.1"/>
    <property type="molecule type" value="Genomic_DNA"/>
</dbReference>
<dbReference type="Proteomes" id="UP001386955">
    <property type="component" value="Unassembled WGS sequence"/>
</dbReference>
<reference evidence="1 2" key="1">
    <citation type="submission" date="2024-01" db="EMBL/GenBank/DDBJ databases">
        <title>The genomes of 5 underutilized Papilionoideae crops provide insights into root nodulation and disease resistanc.</title>
        <authorList>
            <person name="Jiang F."/>
        </authorList>
    </citation>
    <scope>NUCLEOTIDE SEQUENCE [LARGE SCALE GENOMIC DNA]</scope>
    <source>
        <strain evidence="1">DUOXIRENSHENG_FW03</strain>
        <tissue evidence="1">Leaves</tissue>
    </source>
</reference>
<proteinExistence type="predicted"/>
<evidence type="ECO:0000313" key="2">
    <source>
        <dbReference type="Proteomes" id="UP001386955"/>
    </source>
</evidence>
<name>A0AAN9SR91_PSOTE</name>
<accession>A0AAN9SR91</accession>